<keyword evidence="13" id="KW-0511">Multifunctional enzyme</keyword>
<dbReference type="EC" id="1.2.1.88" evidence="19"/>
<dbReference type="InterPro" id="IPR024090">
    <property type="entry name" value="PRODH_PutA_dom_I"/>
</dbReference>
<keyword evidence="7 19" id="KW-0560">Oxidoreductase</keyword>
<sequence length="1334" mass="141979">MATTTLGVKLDDASRERLKRAAQSIDRTPHWLIKQAIFTYLDQVERGQLPNDVKADANGPAADGLPSAATAVAEMADADGTGSEAAVQPFLEFAQSVQPQSVLRAAITAAYRRPETEAIPMLLEQARLPGALSSEARQLARDLAGKLRAQKVGAGREGLVQGLIQEFSLSSQEGVALMCLAEALLRIPDKPTRDALIRDKISNGNWQSHLGQSPSLFVNAATWGLLLTGKLVATHNEAGLSKALTRIIGKRGEPLIRKGVDMAMRLMGEQFVTGETISEALANARKYEAEGFRYSYDMLGEAAMTEADAQRYLASYEQAIRAIGQASGGRGIYEGPGISIKLSALHPRYSRAQYDRTLNELYPRVKGLAMLAREYDIGINIDAEEADRLELSLDLLERLCFAPELAGWNGLGFVVQGYQKRCPFVLDAIIDLARRSKHRLMIRLVKGAYWDSEVKRAQVDGLEGYPVYTRKVYTDVSYLACARKLLAAPDAVFPQFATHNAHTLAAIYHMAGQNYYPGQYEFQCLHGMGEPLYEQVVGGKPGKLNRPCRIYAPVGTHETLLAYLVRRLLENGANTSFVNRIADESIPLDALVADPVAVVEAMHAEEGTLGLPHPKIPLPRQLYGDVRANSSGIDLANEQRLASLSSALLASTGMAWAAAPTIGDAPYAGGSPQPVRNPADLRDVVGHVTEATPADVDAALTAAAAAAPIWQATPPEARAALLERAADRMEGQMQSLMGLIIREAGKTLPNAISEVREAVDFLRYYAAQVRGGFSNDTHRPLGPVVCISPWNFPLAIFTGQVSAALAAGNPVLAKPAEQTPLIAAQAVRILREAGVPAGAVQLLPGRGETVGAALVRDARTKGVMFTGSTEVARILQRTLAGRLDANGAPIPLIAETGGQNAMIVDSSALAEQVVADVLSSAFDSAGQRCSALRVLCLQDDVADRVLAMLKGGMAELAMGNPDRLATDVGPVIDAEARDNIAGHIDAMRAKGRRVHQAPLPAACAHGTFVPPTVIELDSLSDLTREIFGPVLHVVRWKRTAKDTDGAGLTRLIEQINGTGYGLTLGIHTRIDETIAHIVERAHVGNLYVNRNIVGAVVGVQPFGGEGLSGTGPKAGGPLYLLRLLSTCPQDAMRAALALTAGAGTDIETDERRALLAPFDVLHDWARKQSPELAAQCDRLAAATATGAVLTLPGPTGERNTYMLLPRDAVLCVAADPADWLRQLAAVLAVGSAAVVQENPAIAEVLRALPSAVQSRVRVVASLEDAAFDAVLHHGDSDHLRALCEGLARRAGPIVGVQGLPHGGQGLALERLLIERSLSVNTAAAGGNASLMTIG</sequence>
<feature type="domain" description="Aldehyde dehydrogenase" evidence="21">
    <location>
        <begin position="673"/>
        <end position="1119"/>
    </location>
</feature>
<dbReference type="NCBIfam" id="TIGR01238">
    <property type="entry name" value="D1pyr5carbox3"/>
    <property type="match status" value="1"/>
</dbReference>
<evidence type="ECO:0000313" key="27">
    <source>
        <dbReference type="Proteomes" id="UP000007953"/>
    </source>
</evidence>
<evidence type="ECO:0000256" key="19">
    <source>
        <dbReference type="PIRNR" id="PIRNR000197"/>
    </source>
</evidence>
<dbReference type="GO" id="GO:0010133">
    <property type="term" value="P:L-proline catabolic process to L-glutamate"/>
    <property type="evidence" value="ECO:0007669"/>
    <property type="project" value="UniProtKB-UniRule"/>
</dbReference>
<evidence type="ECO:0000259" key="22">
    <source>
        <dbReference type="Pfam" id="PF01619"/>
    </source>
</evidence>
<dbReference type="FunFam" id="3.40.605.10:FF:000017">
    <property type="entry name" value="Bifunctional protein PutA"/>
    <property type="match status" value="1"/>
</dbReference>
<evidence type="ECO:0000256" key="11">
    <source>
        <dbReference type="ARBA" id="ARBA00023125"/>
    </source>
</evidence>
<comment type="similarity">
    <text evidence="17 19">In the N-terminal section; belongs to the proline dehydrogenase family.</text>
</comment>
<dbReference type="InterPro" id="IPR016161">
    <property type="entry name" value="Ald_DH/histidinol_DH"/>
</dbReference>
<dbReference type="SUPFAM" id="SSF47598">
    <property type="entry name" value="Ribbon-helix-helix"/>
    <property type="match status" value="1"/>
</dbReference>
<dbReference type="GO" id="GO:0003842">
    <property type="term" value="F:L-glutamate gamma-semialdehyde dehydrogenase activity"/>
    <property type="evidence" value="ECO:0007669"/>
    <property type="project" value="UniProtKB-UniRule"/>
</dbReference>
<comment type="cofactor">
    <cofactor evidence="1 19">
        <name>FAD</name>
        <dbReference type="ChEBI" id="CHEBI:57692"/>
    </cofactor>
</comment>
<dbReference type="InterPro" id="IPR029041">
    <property type="entry name" value="FAD-linked_oxidoreductase-like"/>
</dbReference>
<evidence type="ECO:0000256" key="16">
    <source>
        <dbReference type="ARBA" id="ARBA00053944"/>
    </source>
</evidence>
<keyword evidence="4 19" id="KW-0678">Repressor</keyword>
<dbReference type="GO" id="GO:1901363">
    <property type="term" value="F:heterocyclic compound binding"/>
    <property type="evidence" value="ECO:0007669"/>
    <property type="project" value="UniProtKB-ARBA"/>
</dbReference>
<proteinExistence type="inferred from homology"/>
<dbReference type="Pfam" id="PF01619">
    <property type="entry name" value="Pro_dh"/>
    <property type="match status" value="1"/>
</dbReference>
<evidence type="ECO:0000313" key="26">
    <source>
        <dbReference type="EMBL" id="AEG67450.1"/>
    </source>
</evidence>
<dbReference type="EMBL" id="CP002819">
    <property type="protein sequence ID" value="AEG67450.1"/>
    <property type="molecule type" value="Genomic_DNA"/>
</dbReference>
<dbReference type="Gene3D" id="3.40.309.10">
    <property type="entry name" value="Aldehyde Dehydrogenase, Chain A, domain 2"/>
    <property type="match status" value="1"/>
</dbReference>
<organism evidence="26 27">
    <name type="scientific">Ralstonia solanacearum (strain Po82)</name>
    <dbReference type="NCBI Taxonomy" id="1031711"/>
    <lineage>
        <taxon>Bacteria</taxon>
        <taxon>Pseudomonadati</taxon>
        <taxon>Pseudomonadota</taxon>
        <taxon>Betaproteobacteria</taxon>
        <taxon>Burkholderiales</taxon>
        <taxon>Burkholderiaceae</taxon>
        <taxon>Ralstonia</taxon>
        <taxon>Ralstonia solanacearum species complex</taxon>
    </lineage>
</organism>
<accession>F6G6A5</accession>
<evidence type="ECO:0000259" key="23">
    <source>
        <dbReference type="Pfam" id="PF14850"/>
    </source>
</evidence>
<evidence type="ECO:0000256" key="20">
    <source>
        <dbReference type="PIRSR" id="PIRSR000197-1"/>
    </source>
</evidence>
<evidence type="ECO:0000256" key="5">
    <source>
        <dbReference type="ARBA" id="ARBA00022630"/>
    </source>
</evidence>
<dbReference type="GO" id="GO:0001217">
    <property type="term" value="F:DNA-binding transcription repressor activity"/>
    <property type="evidence" value="ECO:0007669"/>
    <property type="project" value="UniProtKB-ARBA"/>
</dbReference>
<evidence type="ECO:0000256" key="12">
    <source>
        <dbReference type="ARBA" id="ARBA00023163"/>
    </source>
</evidence>
<dbReference type="EC" id="1.5.5.2" evidence="19"/>
<dbReference type="InterPro" id="IPR002872">
    <property type="entry name" value="Proline_DH_dom"/>
</dbReference>
<dbReference type="Gene3D" id="3.20.20.220">
    <property type="match status" value="1"/>
</dbReference>
<dbReference type="Gene3D" id="1.20.5.550">
    <property type="entry name" value="Single Helix bin"/>
    <property type="match status" value="1"/>
</dbReference>
<comment type="pathway">
    <text evidence="3 19">Amino-acid degradation; L-proline degradation into L-glutamate; L-glutamate from L-proline: step 2/2.</text>
</comment>
<dbReference type="eggNOG" id="COG4230">
    <property type="taxonomic scope" value="Bacteria"/>
</dbReference>
<dbReference type="FunFam" id="3.20.20.220:FF:000004">
    <property type="entry name" value="Bifunctional protein PutA"/>
    <property type="match status" value="1"/>
</dbReference>
<dbReference type="Pfam" id="PF21775">
    <property type="entry name" value="PutA_1st"/>
    <property type="match status" value="1"/>
</dbReference>
<dbReference type="FunFam" id="1.20.5.460:FF:000001">
    <property type="entry name" value="Bifunctional protein PutA"/>
    <property type="match status" value="1"/>
</dbReference>
<evidence type="ECO:0000259" key="21">
    <source>
        <dbReference type="Pfam" id="PF00171"/>
    </source>
</evidence>
<dbReference type="NCBIfam" id="NF008869">
    <property type="entry name" value="PRK11904.1"/>
    <property type="match status" value="1"/>
</dbReference>
<dbReference type="InterPro" id="IPR016160">
    <property type="entry name" value="Ald_DH_CS_CYS"/>
</dbReference>
<evidence type="ECO:0000256" key="3">
    <source>
        <dbReference type="ARBA" id="ARBA00004786"/>
    </source>
</evidence>
<evidence type="ECO:0000256" key="14">
    <source>
        <dbReference type="ARBA" id="ARBA00048142"/>
    </source>
</evidence>
<evidence type="ECO:0000256" key="8">
    <source>
        <dbReference type="ARBA" id="ARBA00023015"/>
    </source>
</evidence>
<evidence type="ECO:0000259" key="25">
    <source>
        <dbReference type="Pfam" id="PF21775"/>
    </source>
</evidence>
<keyword evidence="10 19" id="KW-0642">Proline metabolism</keyword>
<protein>
    <recommendedName>
        <fullName evidence="19">Bifunctional protein PutA</fullName>
    </recommendedName>
    <domain>
        <recommendedName>
            <fullName evidence="19">Proline dehydrogenase</fullName>
            <ecNumber evidence="19">1.5.5.2</ecNumber>
        </recommendedName>
        <alternativeName>
            <fullName evidence="19">Proline oxidase</fullName>
        </alternativeName>
    </domain>
    <domain>
        <recommendedName>
            <fullName evidence="19">Delta-1-pyrroline-5-carboxylate dehydrogenase</fullName>
            <shortName evidence="19">P5C dehydrogenase</shortName>
            <ecNumber evidence="19">1.2.1.88</ecNumber>
        </recommendedName>
        <alternativeName>
            <fullName evidence="19">L-glutamate gamma-semialdehyde dehydrogenase</fullName>
        </alternativeName>
    </domain>
</protein>
<comment type="catalytic activity">
    <reaction evidence="14 19">
        <text>L-glutamate 5-semialdehyde + NAD(+) + H2O = L-glutamate + NADH + 2 H(+)</text>
        <dbReference type="Rhea" id="RHEA:30235"/>
        <dbReference type="ChEBI" id="CHEBI:15377"/>
        <dbReference type="ChEBI" id="CHEBI:15378"/>
        <dbReference type="ChEBI" id="CHEBI:29985"/>
        <dbReference type="ChEBI" id="CHEBI:57540"/>
        <dbReference type="ChEBI" id="CHEBI:57945"/>
        <dbReference type="ChEBI" id="CHEBI:58066"/>
        <dbReference type="EC" id="1.2.1.88"/>
    </reaction>
</comment>
<dbReference type="PANTHER" id="PTHR42862:SF1">
    <property type="entry name" value="DELTA-1-PYRROLINE-5-CARBOXYLATE DEHYDROGENASE 2, ISOFORM A-RELATED"/>
    <property type="match status" value="1"/>
</dbReference>
<dbReference type="GO" id="GO:0009898">
    <property type="term" value="C:cytoplasmic side of plasma membrane"/>
    <property type="evidence" value="ECO:0007669"/>
    <property type="project" value="TreeGrafter"/>
</dbReference>
<comment type="catalytic activity">
    <reaction evidence="15 19">
        <text>L-proline + a quinone = (S)-1-pyrroline-5-carboxylate + a quinol + H(+)</text>
        <dbReference type="Rhea" id="RHEA:23784"/>
        <dbReference type="ChEBI" id="CHEBI:15378"/>
        <dbReference type="ChEBI" id="CHEBI:17388"/>
        <dbReference type="ChEBI" id="CHEBI:24646"/>
        <dbReference type="ChEBI" id="CHEBI:60039"/>
        <dbReference type="ChEBI" id="CHEBI:132124"/>
        <dbReference type="EC" id="1.5.5.2"/>
    </reaction>
</comment>
<keyword evidence="8 19" id="KW-0805">Transcription regulation</keyword>
<reference evidence="26 27" key="1">
    <citation type="journal article" date="2011" name="J. Bacteriol.">
        <title>Complete genome sequence of the plant pathogen Ralstonia solanacearum strain Po82.</title>
        <authorList>
            <person name="Xu J."/>
            <person name="Zheng H.J."/>
            <person name="Liu L."/>
            <person name="Pan Z.C."/>
            <person name="Prior P."/>
            <person name="Tang B."/>
            <person name="Xu J.S."/>
            <person name="Zhang H."/>
            <person name="Tian Q."/>
            <person name="Zhang L.Q."/>
            <person name="Feng J."/>
        </authorList>
    </citation>
    <scope>NUCLEOTIDE SEQUENCE [LARGE SCALE GENOMIC DNA]</scope>
    <source>
        <strain evidence="26 27">Po82</strain>
    </source>
</reference>
<dbReference type="SUPFAM" id="SSF51730">
    <property type="entry name" value="FAD-linked oxidoreductase"/>
    <property type="match status" value="1"/>
</dbReference>
<evidence type="ECO:0000256" key="9">
    <source>
        <dbReference type="ARBA" id="ARBA00023027"/>
    </source>
</evidence>
<dbReference type="CDD" id="cd22233">
    <property type="entry name" value="RHH_CopAso-like"/>
    <property type="match status" value="1"/>
</dbReference>
<dbReference type="FunFam" id="3.40.309.10:FF:000005">
    <property type="entry name" value="1-pyrroline-5-carboxylate dehydrogenase 1"/>
    <property type="match status" value="1"/>
</dbReference>
<dbReference type="InterPro" id="IPR010985">
    <property type="entry name" value="Ribbon_hlx_hlx"/>
</dbReference>
<evidence type="ECO:0000259" key="24">
    <source>
        <dbReference type="Pfam" id="PF18327"/>
    </source>
</evidence>
<dbReference type="InterPro" id="IPR015590">
    <property type="entry name" value="Aldehyde_DH_dom"/>
</dbReference>
<dbReference type="eggNOG" id="COG0506">
    <property type="taxonomic scope" value="Bacteria"/>
</dbReference>
<keyword evidence="9 19" id="KW-0520">NAD</keyword>
<dbReference type="PANTHER" id="PTHR42862">
    <property type="entry name" value="DELTA-1-PYRROLINE-5-CARBOXYLATE DEHYDROGENASE 1, ISOFORM A-RELATED"/>
    <property type="match status" value="1"/>
</dbReference>
<gene>
    <name evidence="26" type="primary">putA</name>
    <name evidence="26" type="ordered locus">RSPO_c00146</name>
</gene>
<dbReference type="Gene3D" id="1.10.1220.10">
    <property type="entry name" value="Met repressor-like"/>
    <property type="match status" value="1"/>
</dbReference>
<feature type="domain" description="Proline dehydrogenase" evidence="22">
    <location>
        <begin position="280"/>
        <end position="580"/>
    </location>
</feature>
<keyword evidence="12 19" id="KW-0804">Transcription</keyword>
<evidence type="ECO:0000256" key="7">
    <source>
        <dbReference type="ARBA" id="ARBA00023002"/>
    </source>
</evidence>
<evidence type="ECO:0000256" key="2">
    <source>
        <dbReference type="ARBA" id="ARBA00004739"/>
    </source>
</evidence>
<dbReference type="InterPro" id="IPR016162">
    <property type="entry name" value="Ald_DH_N"/>
</dbReference>
<dbReference type="PIRSF" id="PIRSF000197">
    <property type="entry name" value="Bifunct_PutA"/>
    <property type="match status" value="1"/>
</dbReference>
<feature type="active site" evidence="20">
    <location>
        <position position="929"/>
    </location>
</feature>
<dbReference type="InterPro" id="IPR005933">
    <property type="entry name" value="PutA_C"/>
</dbReference>
<dbReference type="HOGENOM" id="CLU_005682_1_1_4"/>
<dbReference type="SUPFAM" id="SSF53720">
    <property type="entry name" value="ALDH-like"/>
    <property type="match status" value="1"/>
</dbReference>
<feature type="domain" description="PutA RHH" evidence="25">
    <location>
        <begin position="11"/>
        <end position="43"/>
    </location>
</feature>
<dbReference type="PROSITE" id="PS00070">
    <property type="entry name" value="ALDEHYDE_DEHYDR_CYS"/>
    <property type="match status" value="1"/>
</dbReference>
<evidence type="ECO:0000256" key="17">
    <source>
        <dbReference type="ARBA" id="ARBA00060889"/>
    </source>
</evidence>
<name>F6G6A5_RALS8</name>
<dbReference type="PATRIC" id="fig|1031711.3.peg.145"/>
<evidence type="ECO:0000256" key="13">
    <source>
        <dbReference type="ARBA" id="ARBA00023268"/>
    </source>
</evidence>
<dbReference type="InterPro" id="IPR050485">
    <property type="entry name" value="Proline_metab_enzyme"/>
</dbReference>
<dbReference type="InterPro" id="IPR013321">
    <property type="entry name" value="Arc_rbn_hlx_hlx"/>
</dbReference>
<dbReference type="UniPathway" id="UPA00261">
    <property type="reaction ID" value="UER00373"/>
</dbReference>
<keyword evidence="6 19" id="KW-0274">FAD</keyword>
<dbReference type="InterPro" id="IPR025703">
    <property type="entry name" value="Bifunct_PutA"/>
</dbReference>
<feature type="domain" description="Proline utilization A proline dehydrogenase N-terminal" evidence="24">
    <location>
        <begin position="101"/>
        <end position="148"/>
    </location>
</feature>
<evidence type="ECO:0000256" key="10">
    <source>
        <dbReference type="ARBA" id="ARBA00023062"/>
    </source>
</evidence>
<comment type="pathway">
    <text evidence="2 19">Amino-acid degradation; L-proline degradation into L-glutamate; L-glutamate from L-proline: step 1/2.</text>
</comment>
<dbReference type="KEGG" id="rsn:RSPO_c00146"/>
<feature type="domain" description="Proline dehydrogenase PutA" evidence="23">
    <location>
        <begin position="160"/>
        <end position="271"/>
    </location>
</feature>
<evidence type="ECO:0000256" key="1">
    <source>
        <dbReference type="ARBA" id="ARBA00001974"/>
    </source>
</evidence>
<dbReference type="CDD" id="cd07125">
    <property type="entry name" value="ALDH_PutA-P5CDH"/>
    <property type="match status" value="1"/>
</dbReference>
<dbReference type="Gene3D" id="1.20.5.460">
    <property type="entry name" value="Single helix bin"/>
    <property type="match status" value="1"/>
</dbReference>
<evidence type="ECO:0000256" key="6">
    <source>
        <dbReference type="ARBA" id="ARBA00022827"/>
    </source>
</evidence>
<dbReference type="FunFam" id="1.20.5.550:FF:000001">
    <property type="entry name" value="Bifunctional protein PutA"/>
    <property type="match status" value="1"/>
</dbReference>
<dbReference type="Pfam" id="PF18327">
    <property type="entry name" value="PRODH"/>
    <property type="match status" value="1"/>
</dbReference>
<dbReference type="GO" id="GO:0000976">
    <property type="term" value="F:transcription cis-regulatory region binding"/>
    <property type="evidence" value="ECO:0007669"/>
    <property type="project" value="UniProtKB-ARBA"/>
</dbReference>
<dbReference type="InterPro" id="IPR024089">
    <property type="entry name" value="PRODH_PutA_dom_I/II"/>
</dbReference>
<evidence type="ECO:0000256" key="15">
    <source>
        <dbReference type="ARBA" id="ARBA00048779"/>
    </source>
</evidence>
<dbReference type="Pfam" id="PF00171">
    <property type="entry name" value="Aldedh"/>
    <property type="match status" value="1"/>
</dbReference>
<dbReference type="SUPFAM" id="SSF81935">
    <property type="entry name" value="N-terminal domain of bifunctional PutA protein"/>
    <property type="match status" value="1"/>
</dbReference>
<dbReference type="Proteomes" id="UP000007953">
    <property type="component" value="Chromosome"/>
</dbReference>
<dbReference type="GO" id="GO:0043168">
    <property type="term" value="F:anion binding"/>
    <property type="evidence" value="ECO:0007669"/>
    <property type="project" value="UniProtKB-ARBA"/>
</dbReference>
<feature type="active site" evidence="20">
    <location>
        <position position="895"/>
    </location>
</feature>
<dbReference type="InterPro" id="IPR016163">
    <property type="entry name" value="Ald_DH_C"/>
</dbReference>
<dbReference type="InterPro" id="IPR024082">
    <property type="entry name" value="PRODH_PutA_dom_II"/>
</dbReference>
<keyword evidence="11 19" id="KW-0238">DNA-binding</keyword>
<dbReference type="RefSeq" id="WP_014615617.1">
    <property type="nucleotide sequence ID" value="NC_017574.1"/>
</dbReference>
<dbReference type="GO" id="GO:0004657">
    <property type="term" value="F:proline dehydrogenase activity"/>
    <property type="evidence" value="ECO:0007669"/>
    <property type="project" value="UniProtKB-UniRule"/>
</dbReference>
<dbReference type="Gene3D" id="3.40.605.10">
    <property type="entry name" value="Aldehyde Dehydrogenase, Chain A, domain 1"/>
    <property type="match status" value="1"/>
</dbReference>
<keyword evidence="5 19" id="KW-0285">Flavoprotein</keyword>
<dbReference type="Pfam" id="PF14850">
    <property type="entry name" value="Pro_dh-DNA_bdg"/>
    <property type="match status" value="1"/>
</dbReference>
<dbReference type="GeneID" id="61362646"/>
<comment type="similarity">
    <text evidence="18 19">In the C-terminal section; belongs to the aldehyde dehydrogenase family.</text>
</comment>
<dbReference type="InterPro" id="IPR048798">
    <property type="entry name" value="PutA_RHH"/>
</dbReference>
<dbReference type="NCBIfam" id="NF008772">
    <property type="entry name" value="PRK11809.1"/>
    <property type="match status" value="1"/>
</dbReference>
<evidence type="ECO:0000256" key="4">
    <source>
        <dbReference type="ARBA" id="ARBA00022491"/>
    </source>
</evidence>
<evidence type="ECO:0000256" key="18">
    <source>
        <dbReference type="ARBA" id="ARBA00060911"/>
    </source>
</evidence>
<comment type="function">
    <text evidence="16">Oxidizes proline to glutamate for use as a carbon and nitrogen source and also function as a transcriptional repressor of the put operon.</text>
</comment>
<dbReference type="InterPro" id="IPR041349">
    <property type="entry name" value="PRODH"/>
</dbReference>